<evidence type="ECO:0000259" key="1">
    <source>
        <dbReference type="Pfam" id="PF04448"/>
    </source>
</evidence>
<protein>
    <recommendedName>
        <fullName evidence="1">DUF551 domain-containing protein</fullName>
    </recommendedName>
</protein>
<dbReference type="AlphaFoldDB" id="A0A1U6I6Q8"/>
<reference evidence="3" key="1">
    <citation type="submission" date="2017-02" db="EMBL/GenBank/DDBJ databases">
        <authorList>
            <person name="Varghese N."/>
            <person name="Submissions S."/>
        </authorList>
    </citation>
    <scope>NUCLEOTIDE SEQUENCE [LARGE SCALE GENOMIC DNA]</scope>
    <source>
        <strain evidence="3">SM117</strain>
    </source>
</reference>
<dbReference type="STRING" id="428990.SAMN06295987_104279"/>
<dbReference type="EMBL" id="FVZE01000004">
    <property type="protein sequence ID" value="SLK03683.1"/>
    <property type="molecule type" value="Genomic_DNA"/>
</dbReference>
<evidence type="ECO:0000313" key="3">
    <source>
        <dbReference type="Proteomes" id="UP000190989"/>
    </source>
</evidence>
<dbReference type="InterPro" id="IPR007539">
    <property type="entry name" value="DUF551"/>
</dbReference>
<gene>
    <name evidence="2" type="ORF">SAMN06295987_104279</name>
</gene>
<proteinExistence type="predicted"/>
<feature type="domain" description="DUF551" evidence="1">
    <location>
        <begin position="34"/>
        <end position="73"/>
    </location>
</feature>
<dbReference type="Pfam" id="PF04448">
    <property type="entry name" value="DUF551"/>
    <property type="match status" value="1"/>
</dbReference>
<keyword evidence="3" id="KW-1185">Reference proteome</keyword>
<evidence type="ECO:0000313" key="2">
    <source>
        <dbReference type="EMBL" id="SLK03683.1"/>
    </source>
</evidence>
<accession>A0A1U6I6Q8</accession>
<name>A0A1U6I6Q8_9SPHN</name>
<dbReference type="Proteomes" id="UP000190989">
    <property type="component" value="Unassembled WGS sequence"/>
</dbReference>
<organism evidence="2 3">
    <name type="scientific">Novosphingobium mathurense</name>
    <dbReference type="NCBI Taxonomy" id="428990"/>
    <lineage>
        <taxon>Bacteria</taxon>
        <taxon>Pseudomonadati</taxon>
        <taxon>Pseudomonadota</taxon>
        <taxon>Alphaproteobacteria</taxon>
        <taxon>Sphingomonadales</taxon>
        <taxon>Sphingomonadaceae</taxon>
        <taxon>Novosphingobium</taxon>
    </lineage>
</organism>
<sequence length="85" mass="9982">MMDWRPIETYPYGTKWALAYHCICAHEDHGWIRFGKYYGELKRWYYSGTNETSQWAQKEGDAPTHWMPLPTLPGREDVATPSDKG</sequence>